<reference evidence="5" key="1">
    <citation type="submission" date="2019-08" db="EMBL/GenBank/DDBJ databases">
        <authorList>
            <person name="Kucharzyk K."/>
            <person name="Murdoch R.W."/>
            <person name="Higgins S."/>
            <person name="Loffler F."/>
        </authorList>
    </citation>
    <scope>NUCLEOTIDE SEQUENCE</scope>
</reference>
<dbReference type="InterPro" id="IPR028978">
    <property type="entry name" value="Chorismate_lyase_/UTRA_dom_sf"/>
</dbReference>
<gene>
    <name evidence="5" type="primary">yvoA_22</name>
    <name evidence="5" type="ORF">SDC9_109560</name>
</gene>
<dbReference type="Pfam" id="PF00392">
    <property type="entry name" value="GntR"/>
    <property type="match status" value="1"/>
</dbReference>
<dbReference type="CDD" id="cd07377">
    <property type="entry name" value="WHTH_GntR"/>
    <property type="match status" value="1"/>
</dbReference>
<dbReference type="InterPro" id="IPR011663">
    <property type="entry name" value="UTRA"/>
</dbReference>
<protein>
    <submittedName>
        <fullName evidence="5">HTH-type transcriptional repressor YvoA</fullName>
    </submittedName>
</protein>
<evidence type="ECO:0000313" key="5">
    <source>
        <dbReference type="EMBL" id="MPM62683.1"/>
    </source>
</evidence>
<dbReference type="InterPro" id="IPR000524">
    <property type="entry name" value="Tscrpt_reg_HTH_GntR"/>
</dbReference>
<dbReference type="GO" id="GO:0003700">
    <property type="term" value="F:DNA-binding transcription factor activity"/>
    <property type="evidence" value="ECO:0007669"/>
    <property type="project" value="InterPro"/>
</dbReference>
<dbReference type="AlphaFoldDB" id="A0A645BHL1"/>
<dbReference type="Pfam" id="PF07702">
    <property type="entry name" value="UTRA"/>
    <property type="match status" value="1"/>
</dbReference>
<keyword evidence="2" id="KW-0238">DNA-binding</keyword>
<evidence type="ECO:0000256" key="1">
    <source>
        <dbReference type="ARBA" id="ARBA00023015"/>
    </source>
</evidence>
<dbReference type="PROSITE" id="PS50949">
    <property type="entry name" value="HTH_GNTR"/>
    <property type="match status" value="1"/>
</dbReference>
<dbReference type="InterPro" id="IPR036388">
    <property type="entry name" value="WH-like_DNA-bd_sf"/>
</dbReference>
<dbReference type="Gene3D" id="3.40.1410.10">
    <property type="entry name" value="Chorismate lyase-like"/>
    <property type="match status" value="1"/>
</dbReference>
<organism evidence="5">
    <name type="scientific">bioreactor metagenome</name>
    <dbReference type="NCBI Taxonomy" id="1076179"/>
    <lineage>
        <taxon>unclassified sequences</taxon>
        <taxon>metagenomes</taxon>
        <taxon>ecological metagenomes</taxon>
    </lineage>
</organism>
<dbReference type="GO" id="GO:0003677">
    <property type="term" value="F:DNA binding"/>
    <property type="evidence" value="ECO:0007669"/>
    <property type="project" value="UniProtKB-KW"/>
</dbReference>
<keyword evidence="1" id="KW-0805">Transcription regulation</keyword>
<dbReference type="InterPro" id="IPR036390">
    <property type="entry name" value="WH_DNA-bd_sf"/>
</dbReference>
<evidence type="ECO:0000256" key="2">
    <source>
        <dbReference type="ARBA" id="ARBA00023125"/>
    </source>
</evidence>
<evidence type="ECO:0000256" key="3">
    <source>
        <dbReference type="ARBA" id="ARBA00023163"/>
    </source>
</evidence>
<proteinExistence type="predicted"/>
<dbReference type="GO" id="GO:0045892">
    <property type="term" value="P:negative regulation of DNA-templated transcription"/>
    <property type="evidence" value="ECO:0007669"/>
    <property type="project" value="TreeGrafter"/>
</dbReference>
<dbReference type="SMART" id="SM00866">
    <property type="entry name" value="UTRA"/>
    <property type="match status" value="1"/>
</dbReference>
<comment type="caution">
    <text evidence="5">The sequence shown here is derived from an EMBL/GenBank/DDBJ whole genome shotgun (WGS) entry which is preliminary data.</text>
</comment>
<dbReference type="InterPro" id="IPR050679">
    <property type="entry name" value="Bact_HTH_transcr_reg"/>
</dbReference>
<dbReference type="PANTHER" id="PTHR44846:SF1">
    <property type="entry name" value="MANNOSYL-D-GLYCERATE TRANSPORT_METABOLISM SYSTEM REPRESSOR MNGR-RELATED"/>
    <property type="match status" value="1"/>
</dbReference>
<dbReference type="Gene3D" id="1.10.10.10">
    <property type="entry name" value="Winged helix-like DNA-binding domain superfamily/Winged helix DNA-binding domain"/>
    <property type="match status" value="1"/>
</dbReference>
<keyword evidence="3" id="KW-0804">Transcription</keyword>
<name>A0A645BHL1_9ZZZZ</name>
<sequence>MKETAKYKTIENYIINQIENGELRVGDQILTEYQLSAKFKIGRLTVNKALINLAKEGYIKRIAGKGSFVTSRTVIRDFFTRRSFTEDMESIGLKAGSLLLEYKLYTGNEVPKIAHLLSLKPDDKIHYFHRLRTGDDEPIAISYTYIPKKIIADFDLTALNHSLNEYFKSLGIIDGGFKQKMTAHLPTAEQKELLKLDHEALLRSAHIRYTSEGLPYEYTETYYRSDKFEYTFDSGINVREELKKEQNNE</sequence>
<dbReference type="PANTHER" id="PTHR44846">
    <property type="entry name" value="MANNOSYL-D-GLYCERATE TRANSPORT/METABOLISM SYSTEM REPRESSOR MNGR-RELATED"/>
    <property type="match status" value="1"/>
</dbReference>
<dbReference type="EMBL" id="VSSQ01018993">
    <property type="protein sequence ID" value="MPM62683.1"/>
    <property type="molecule type" value="Genomic_DNA"/>
</dbReference>
<dbReference type="SMART" id="SM00345">
    <property type="entry name" value="HTH_GNTR"/>
    <property type="match status" value="1"/>
</dbReference>
<evidence type="ECO:0000259" key="4">
    <source>
        <dbReference type="PROSITE" id="PS50949"/>
    </source>
</evidence>
<accession>A0A645BHL1</accession>
<dbReference type="SUPFAM" id="SSF46785">
    <property type="entry name" value="Winged helix' DNA-binding domain"/>
    <property type="match status" value="1"/>
</dbReference>
<dbReference type="SUPFAM" id="SSF64288">
    <property type="entry name" value="Chorismate lyase-like"/>
    <property type="match status" value="1"/>
</dbReference>
<feature type="domain" description="HTH gntR-type" evidence="4">
    <location>
        <begin position="4"/>
        <end position="72"/>
    </location>
</feature>